<dbReference type="InterPro" id="IPR011009">
    <property type="entry name" value="Kinase-like_dom_sf"/>
</dbReference>
<gene>
    <name evidence="1" type="ORF">CSOJ01_03578</name>
</gene>
<keyword evidence="1" id="KW-0808">Transferase</keyword>
<comment type="caution">
    <text evidence="1">The sequence shown here is derived from an EMBL/GenBank/DDBJ whole genome shotgun (WGS) entry which is preliminary data.</text>
</comment>
<evidence type="ECO:0000313" key="1">
    <source>
        <dbReference type="EMBL" id="KAF6815315.1"/>
    </source>
</evidence>
<evidence type="ECO:0000313" key="2">
    <source>
        <dbReference type="Proteomes" id="UP000652219"/>
    </source>
</evidence>
<organism evidence="1 2">
    <name type="scientific">Colletotrichum sojae</name>
    <dbReference type="NCBI Taxonomy" id="2175907"/>
    <lineage>
        <taxon>Eukaryota</taxon>
        <taxon>Fungi</taxon>
        <taxon>Dikarya</taxon>
        <taxon>Ascomycota</taxon>
        <taxon>Pezizomycotina</taxon>
        <taxon>Sordariomycetes</taxon>
        <taxon>Hypocreomycetidae</taxon>
        <taxon>Glomerellales</taxon>
        <taxon>Glomerellaceae</taxon>
        <taxon>Colletotrichum</taxon>
        <taxon>Colletotrichum orchidearum species complex</taxon>
    </lineage>
</organism>
<dbReference type="GO" id="GO:0016740">
    <property type="term" value="F:transferase activity"/>
    <property type="evidence" value="ECO:0007669"/>
    <property type="project" value="UniProtKB-KW"/>
</dbReference>
<sequence>MAPSEDIPGDVANSIRTSLAGTPYAVSSLEPLAGGLSNFTYRAALTRGLEDGSTDVLVKHGEAYMAKFPENPITTDRCDVEAACLKELAAVEVCSGESSTAKFTVRAPKCYHYDFSTKTQVQEYLPRVVTLKTHCMKTLQTPAGENGQRDYCLLGKSLAEYIQRAHVLMARAMRVQAGEGSDENDATALRRVITHNSEMQKLVHAINYDWLIDRVKQFPEILSDAKDVFVQVKEQALGEIQGGSGNLSVINGDFGPHNVLISDTPAEAGSETRLFVVDWENAQFGVEGMDHGYMLGELYSIWLKGADVGLWMFQGYAEGLGPMSEDKAWRIALQTGIYIVSLSTAIPGWSSSAQVEDVARKGRDIIVMAWNKERAWFDGSELACLFRNVISDRK</sequence>
<dbReference type="AlphaFoldDB" id="A0A8H6N0V8"/>
<dbReference type="SUPFAM" id="SSF56112">
    <property type="entry name" value="Protein kinase-like (PK-like)"/>
    <property type="match status" value="1"/>
</dbReference>
<accession>A0A8H6N0V8</accession>
<reference evidence="1 2" key="1">
    <citation type="journal article" date="2020" name="Phytopathology">
        <title>Genome Sequence Resources of Colletotrichum truncatum, C. plurivorum, C. musicola, and C. sojae: Four Species Pathogenic to Soybean (Glycine max).</title>
        <authorList>
            <person name="Rogerio F."/>
            <person name="Boufleur T.R."/>
            <person name="Ciampi-Guillardi M."/>
            <person name="Sukno S.A."/>
            <person name="Thon M.R."/>
            <person name="Massola Junior N.S."/>
            <person name="Baroncelli R."/>
        </authorList>
    </citation>
    <scope>NUCLEOTIDE SEQUENCE [LARGE SCALE GENOMIC DNA]</scope>
    <source>
        <strain evidence="1 2">LFN0009</strain>
    </source>
</reference>
<proteinExistence type="predicted"/>
<keyword evidence="2" id="KW-1185">Reference proteome</keyword>
<dbReference type="EMBL" id="WIGN01000036">
    <property type="protein sequence ID" value="KAF6815315.1"/>
    <property type="molecule type" value="Genomic_DNA"/>
</dbReference>
<dbReference type="Proteomes" id="UP000652219">
    <property type="component" value="Unassembled WGS sequence"/>
</dbReference>
<dbReference type="Gene3D" id="3.30.200.20">
    <property type="entry name" value="Phosphorylase Kinase, domain 1"/>
    <property type="match status" value="1"/>
</dbReference>
<protein>
    <submittedName>
        <fullName evidence="1">Phosphotransferase enzyme family protein</fullName>
    </submittedName>
</protein>
<dbReference type="Gene3D" id="3.90.1200.10">
    <property type="match status" value="1"/>
</dbReference>
<name>A0A8H6N0V8_9PEZI</name>